<sequence>MRENLPCALALKAQGSKLKAVRRIMKKYILYSLGLLLWACDTPFFSKKDSFVTRFEESNGSESATYAEVIDFYKGLSKEYSTISLKTIGMTDSGESLHLVIYSPTAEFNLQKLQRSKTIVLINNGSDAAASEGVDATMLLFRNLAQKQVTTPKNVVVVTIPVYNIGAAQRRDLAATHKGGAATEEPQQGNAVQVDLNADFIKADSENALSFAAIFHKVQPDLFIDNQASSGVDSQHVLMYSTSQLNKLGSYLGNYLRNNFIPRLSDSLVKREEAFVSDTLPKPFWRLIPLSAGVQTPTAKGYTAVDALPHTATGYAGLWNCMGITIATQPSKPYKARVEACYEVMKSVVEIAGADQKYIKELKVKQRESDLAQRQYPVAWAIDSTQHSTVSFYGYKKLNTATDSLQTYTEEVPYYNSFKAVRRVAVPKAYIVPRVWKGVVARLQANEVEMKEIEKDTLMSLTYYTIDSYKTLPQPYAGHYLHYDTETSTHSGTVQLRKGDYLIEVQQPAKRYLLEVLEPSAPDSFFNWNFFDAILRKEGGERYPVYIDYP</sequence>
<evidence type="ECO:0008006" key="4">
    <source>
        <dbReference type="Google" id="ProtNLM"/>
    </source>
</evidence>
<keyword evidence="1" id="KW-1133">Transmembrane helix</keyword>
<organism evidence="2 3">
    <name type="scientific">Capnocytophaga haemolytica</name>
    <dbReference type="NCBI Taxonomy" id="45243"/>
    <lineage>
        <taxon>Bacteria</taxon>
        <taxon>Pseudomonadati</taxon>
        <taxon>Bacteroidota</taxon>
        <taxon>Flavobacteriia</taxon>
        <taxon>Flavobacteriales</taxon>
        <taxon>Flavobacteriaceae</taxon>
        <taxon>Capnocytophaga</taxon>
    </lineage>
</organism>
<dbReference type="Gene3D" id="3.40.630.10">
    <property type="entry name" value="Zn peptidases"/>
    <property type="match status" value="1"/>
</dbReference>
<keyword evidence="1" id="KW-0472">Membrane</keyword>
<keyword evidence="1" id="KW-0812">Transmembrane</keyword>
<dbReference type="EMBL" id="LT906449">
    <property type="protein sequence ID" value="SNV16642.1"/>
    <property type="molecule type" value="Genomic_DNA"/>
</dbReference>
<evidence type="ECO:0000313" key="3">
    <source>
        <dbReference type="Proteomes" id="UP000215539"/>
    </source>
</evidence>
<accession>A0AAX2H1H0</accession>
<name>A0AAX2H1H0_9FLAO</name>
<reference evidence="2 3" key="1">
    <citation type="submission" date="2017-06" db="EMBL/GenBank/DDBJ databases">
        <authorList>
            <consortium name="Pathogen Informatics"/>
        </authorList>
    </citation>
    <scope>NUCLEOTIDE SEQUENCE [LARGE SCALE GENOMIC DNA]</scope>
    <source>
        <strain evidence="2 3">NCTC12947</strain>
    </source>
</reference>
<dbReference type="Proteomes" id="UP000215539">
    <property type="component" value="Chromosome 1"/>
</dbReference>
<feature type="transmembrane region" description="Helical" evidence="1">
    <location>
        <begin position="28"/>
        <end position="46"/>
    </location>
</feature>
<gene>
    <name evidence="2" type="ORF">SAMEA44541418_02361</name>
</gene>
<protein>
    <recommendedName>
        <fullName evidence="4">Peptidase M14 carboxypeptidase A domain-containing protein</fullName>
    </recommendedName>
</protein>
<proteinExistence type="predicted"/>
<evidence type="ECO:0000256" key="1">
    <source>
        <dbReference type="SAM" id="Phobius"/>
    </source>
</evidence>
<dbReference type="AlphaFoldDB" id="A0AAX2H1H0"/>
<evidence type="ECO:0000313" key="2">
    <source>
        <dbReference type="EMBL" id="SNV16642.1"/>
    </source>
</evidence>
<dbReference type="CDD" id="cd06241">
    <property type="entry name" value="M14-like"/>
    <property type="match status" value="1"/>
</dbReference>
<dbReference type="SUPFAM" id="SSF53187">
    <property type="entry name" value="Zn-dependent exopeptidases"/>
    <property type="match status" value="1"/>
</dbReference>